<dbReference type="InterPro" id="IPR036271">
    <property type="entry name" value="Tet_transcr_reg_TetR-rel_C_sf"/>
</dbReference>
<dbReference type="RefSeq" id="WP_431310601.1">
    <property type="nucleotide sequence ID" value="NZ_BSUO01000001.1"/>
</dbReference>
<protein>
    <recommendedName>
        <fullName evidence="3">HTH-type transcriptional regulator MT1864/Rv1816-like C-terminal domain-containing protein</fullName>
    </recommendedName>
</protein>
<dbReference type="EMBL" id="BSUO01000001">
    <property type="protein sequence ID" value="GMA41972.1"/>
    <property type="molecule type" value="Genomic_DNA"/>
</dbReference>
<comment type="caution">
    <text evidence="4">The sequence shown here is derived from an EMBL/GenBank/DDBJ whole genome shotgun (WGS) entry which is preliminary data.</text>
</comment>
<dbReference type="Pfam" id="PF13305">
    <property type="entry name" value="TetR_C_33"/>
    <property type="match status" value="1"/>
</dbReference>
<dbReference type="Proteomes" id="UP001157126">
    <property type="component" value="Unassembled WGS sequence"/>
</dbReference>
<evidence type="ECO:0000256" key="1">
    <source>
        <dbReference type="ARBA" id="ARBA00023015"/>
    </source>
</evidence>
<proteinExistence type="predicted"/>
<keyword evidence="5" id="KW-1185">Reference proteome</keyword>
<gene>
    <name evidence="4" type="ORF">GCM10025883_40170</name>
</gene>
<evidence type="ECO:0000313" key="5">
    <source>
        <dbReference type="Proteomes" id="UP001157126"/>
    </source>
</evidence>
<dbReference type="InterPro" id="IPR025996">
    <property type="entry name" value="MT1864/Rv1816-like_C"/>
</dbReference>
<keyword evidence="2" id="KW-0804">Transcription</keyword>
<feature type="domain" description="HTH-type transcriptional regulator MT1864/Rv1816-like C-terminal" evidence="3">
    <location>
        <begin position="10"/>
        <end position="51"/>
    </location>
</feature>
<reference evidence="5" key="1">
    <citation type="journal article" date="2019" name="Int. J. Syst. Evol. Microbiol.">
        <title>The Global Catalogue of Microorganisms (GCM) 10K type strain sequencing project: providing services to taxonomists for standard genome sequencing and annotation.</title>
        <authorList>
            <consortium name="The Broad Institute Genomics Platform"/>
            <consortium name="The Broad Institute Genome Sequencing Center for Infectious Disease"/>
            <person name="Wu L."/>
            <person name="Ma J."/>
        </authorList>
    </citation>
    <scope>NUCLEOTIDE SEQUENCE [LARGE SCALE GENOMIC DNA]</scope>
    <source>
        <strain evidence="5">NBRC 113072</strain>
    </source>
</reference>
<evidence type="ECO:0000259" key="3">
    <source>
        <dbReference type="Pfam" id="PF13305"/>
    </source>
</evidence>
<evidence type="ECO:0000256" key="2">
    <source>
        <dbReference type="ARBA" id="ARBA00023163"/>
    </source>
</evidence>
<accession>A0ABQ6IXT8</accession>
<keyword evidence="1" id="KW-0805">Transcription regulation</keyword>
<evidence type="ECO:0000313" key="4">
    <source>
        <dbReference type="EMBL" id="GMA41972.1"/>
    </source>
</evidence>
<sequence length="63" mass="6375">MAERGAGSALFGLAVSVWSCLHGVVSLECGGSFVAMQLDTDALFDREVEALVARVDASSTGGG</sequence>
<organism evidence="4 5">
    <name type="scientific">Mobilicoccus caccae</name>
    <dbReference type="NCBI Taxonomy" id="1859295"/>
    <lineage>
        <taxon>Bacteria</taxon>
        <taxon>Bacillati</taxon>
        <taxon>Actinomycetota</taxon>
        <taxon>Actinomycetes</taxon>
        <taxon>Micrococcales</taxon>
        <taxon>Dermatophilaceae</taxon>
        <taxon>Mobilicoccus</taxon>
    </lineage>
</organism>
<name>A0ABQ6IXT8_9MICO</name>
<dbReference type="Gene3D" id="1.10.357.10">
    <property type="entry name" value="Tetracycline Repressor, domain 2"/>
    <property type="match status" value="1"/>
</dbReference>
<dbReference type="SUPFAM" id="SSF48498">
    <property type="entry name" value="Tetracyclin repressor-like, C-terminal domain"/>
    <property type="match status" value="1"/>
</dbReference>